<dbReference type="EMBL" id="JAMKFB020000013">
    <property type="protein sequence ID" value="KAL0178591.1"/>
    <property type="molecule type" value="Genomic_DNA"/>
</dbReference>
<name>A0ABD0Q184_CIRMR</name>
<feature type="compositionally biased region" description="Low complexity" evidence="1">
    <location>
        <begin position="22"/>
        <end position="40"/>
    </location>
</feature>
<protein>
    <submittedName>
        <fullName evidence="2">Uncharacterized protein</fullName>
    </submittedName>
</protein>
<feature type="compositionally biased region" description="Basic and acidic residues" evidence="1">
    <location>
        <begin position="1"/>
        <end position="21"/>
    </location>
</feature>
<comment type="caution">
    <text evidence="2">The sequence shown here is derived from an EMBL/GenBank/DDBJ whole genome shotgun (WGS) entry which is preliminary data.</text>
</comment>
<evidence type="ECO:0000256" key="1">
    <source>
        <dbReference type="SAM" id="MobiDB-lite"/>
    </source>
</evidence>
<reference evidence="2 3" key="1">
    <citation type="submission" date="2024-05" db="EMBL/GenBank/DDBJ databases">
        <title>Genome sequencing and assembly of Indian major carp, Cirrhinus mrigala (Hamilton, 1822).</title>
        <authorList>
            <person name="Mohindra V."/>
            <person name="Chowdhury L.M."/>
            <person name="Lal K."/>
            <person name="Jena J.K."/>
        </authorList>
    </citation>
    <scope>NUCLEOTIDE SEQUENCE [LARGE SCALE GENOMIC DNA]</scope>
    <source>
        <strain evidence="2">CM1030</strain>
        <tissue evidence="2">Blood</tissue>
    </source>
</reference>
<accession>A0ABD0Q184</accession>
<sequence>PQCRKAKDIRKERRLQKEQQKQQEAVSSSVNPTPSKSSPNQPKSLEEFITESLPNDPLHRLEVTH</sequence>
<feature type="region of interest" description="Disordered" evidence="1">
    <location>
        <begin position="1"/>
        <end position="65"/>
    </location>
</feature>
<evidence type="ECO:0000313" key="2">
    <source>
        <dbReference type="EMBL" id="KAL0178591.1"/>
    </source>
</evidence>
<keyword evidence="3" id="KW-1185">Reference proteome</keyword>
<proteinExistence type="predicted"/>
<dbReference type="Proteomes" id="UP001529510">
    <property type="component" value="Unassembled WGS sequence"/>
</dbReference>
<organism evidence="2 3">
    <name type="scientific">Cirrhinus mrigala</name>
    <name type="common">Mrigala</name>
    <dbReference type="NCBI Taxonomy" id="683832"/>
    <lineage>
        <taxon>Eukaryota</taxon>
        <taxon>Metazoa</taxon>
        <taxon>Chordata</taxon>
        <taxon>Craniata</taxon>
        <taxon>Vertebrata</taxon>
        <taxon>Euteleostomi</taxon>
        <taxon>Actinopterygii</taxon>
        <taxon>Neopterygii</taxon>
        <taxon>Teleostei</taxon>
        <taxon>Ostariophysi</taxon>
        <taxon>Cypriniformes</taxon>
        <taxon>Cyprinidae</taxon>
        <taxon>Labeoninae</taxon>
        <taxon>Labeonini</taxon>
        <taxon>Cirrhinus</taxon>
    </lineage>
</organism>
<evidence type="ECO:0000313" key="3">
    <source>
        <dbReference type="Proteomes" id="UP001529510"/>
    </source>
</evidence>
<gene>
    <name evidence="2" type="ORF">M9458_027485</name>
</gene>
<dbReference type="AlphaFoldDB" id="A0ABD0Q184"/>
<feature type="non-terminal residue" evidence="2">
    <location>
        <position position="1"/>
    </location>
</feature>